<evidence type="ECO:0000256" key="2">
    <source>
        <dbReference type="ARBA" id="ARBA00022603"/>
    </source>
</evidence>
<dbReference type="InterPro" id="IPR047785">
    <property type="entry name" value="tRNA_MNMC2"/>
</dbReference>
<feature type="region of interest" description="FAD-dependent cmnm(5)s(2)U34 oxidoreductase" evidence="10">
    <location>
        <begin position="264"/>
        <end position="658"/>
    </location>
</feature>
<evidence type="ECO:0000256" key="7">
    <source>
        <dbReference type="ARBA" id="ARBA00022827"/>
    </source>
</evidence>
<comment type="subcellular location">
    <subcellularLocation>
        <location evidence="10">Cytoplasm</location>
    </subcellularLocation>
</comment>
<dbReference type="GO" id="GO:0050660">
    <property type="term" value="F:flavin adenine dinucleotide binding"/>
    <property type="evidence" value="ECO:0007669"/>
    <property type="project" value="UniProtKB-UniRule"/>
</dbReference>
<gene>
    <name evidence="10 13" type="primary">mnmC</name>
    <name evidence="13" type="ORF">IC617_12630</name>
</gene>
<organism evidence="13 14">
    <name type="scientific">Neiella litorisoli</name>
    <dbReference type="NCBI Taxonomy" id="2771431"/>
    <lineage>
        <taxon>Bacteria</taxon>
        <taxon>Pseudomonadati</taxon>
        <taxon>Pseudomonadota</taxon>
        <taxon>Gammaproteobacteria</taxon>
        <taxon>Alteromonadales</taxon>
        <taxon>Echinimonadaceae</taxon>
        <taxon>Neiella</taxon>
    </lineage>
</organism>
<keyword evidence="3 10" id="KW-0285">Flavoprotein</keyword>
<evidence type="ECO:0000256" key="5">
    <source>
        <dbReference type="ARBA" id="ARBA00022691"/>
    </source>
</evidence>
<dbReference type="FunFam" id="3.40.50.150:FF:000107">
    <property type="entry name" value="tRNA 5-methylaminomethyl-2-thiouridine biosynthesis bifunctional protein MnmC"/>
    <property type="match status" value="1"/>
</dbReference>
<feature type="region of interest" description="tRNA (mnm(5)s(2)U34)-methyltransferase" evidence="10">
    <location>
        <begin position="1"/>
        <end position="247"/>
    </location>
</feature>
<dbReference type="GO" id="GO:0032259">
    <property type="term" value="P:methylation"/>
    <property type="evidence" value="ECO:0007669"/>
    <property type="project" value="UniProtKB-KW"/>
</dbReference>
<keyword evidence="9 10" id="KW-0511">Multifunctional enzyme</keyword>
<evidence type="ECO:0000256" key="10">
    <source>
        <dbReference type="HAMAP-Rule" id="MF_01102"/>
    </source>
</evidence>
<dbReference type="HAMAP" id="MF_01102">
    <property type="entry name" value="MnmC"/>
    <property type="match status" value="1"/>
</dbReference>
<evidence type="ECO:0000256" key="8">
    <source>
        <dbReference type="ARBA" id="ARBA00023002"/>
    </source>
</evidence>
<keyword evidence="8 10" id="KW-0560">Oxidoreductase</keyword>
<dbReference type="GO" id="GO:0005737">
    <property type="term" value="C:cytoplasm"/>
    <property type="evidence" value="ECO:0007669"/>
    <property type="project" value="UniProtKB-SubCell"/>
</dbReference>
<dbReference type="InterPro" id="IPR036188">
    <property type="entry name" value="FAD/NAD-bd_sf"/>
</dbReference>
<dbReference type="SUPFAM" id="SSF51905">
    <property type="entry name" value="FAD/NAD(P)-binding domain"/>
    <property type="match status" value="1"/>
</dbReference>
<comment type="catalytic activity">
    <reaction evidence="10">
        <text>5-aminomethyl-2-thiouridine(34) in tRNA + S-adenosyl-L-methionine = 5-methylaminomethyl-2-thiouridine(34) in tRNA + S-adenosyl-L-homocysteine + H(+)</text>
        <dbReference type="Rhea" id="RHEA:19569"/>
        <dbReference type="Rhea" id="RHEA-COMP:10195"/>
        <dbReference type="Rhea" id="RHEA-COMP:10197"/>
        <dbReference type="ChEBI" id="CHEBI:15378"/>
        <dbReference type="ChEBI" id="CHEBI:57856"/>
        <dbReference type="ChEBI" id="CHEBI:59789"/>
        <dbReference type="ChEBI" id="CHEBI:74454"/>
        <dbReference type="ChEBI" id="CHEBI:74455"/>
        <dbReference type="EC" id="2.1.1.61"/>
    </reaction>
</comment>
<dbReference type="Gene3D" id="3.40.50.150">
    <property type="entry name" value="Vaccinia Virus protein VP39"/>
    <property type="match status" value="1"/>
</dbReference>
<evidence type="ECO:0000256" key="9">
    <source>
        <dbReference type="ARBA" id="ARBA00023268"/>
    </source>
</evidence>
<proteinExistence type="inferred from homology"/>
<comment type="similarity">
    <text evidence="10">In the N-terminal section; belongs to the methyltransferase superfamily. tRNA (mnm(5)s(2)U34)-methyltransferase family.</text>
</comment>
<dbReference type="InterPro" id="IPR008471">
    <property type="entry name" value="MnmC-like_methylTransf"/>
</dbReference>
<dbReference type="NCBIfam" id="NF033855">
    <property type="entry name" value="tRNA_MNMC2"/>
    <property type="match status" value="1"/>
</dbReference>
<keyword evidence="14" id="KW-1185">Reference proteome</keyword>
<accession>A0A8J6R3F8</accession>
<dbReference type="InterPro" id="IPR029063">
    <property type="entry name" value="SAM-dependent_MTases_sf"/>
</dbReference>
<dbReference type="EC" id="2.1.1.61" evidence="10"/>
<evidence type="ECO:0000256" key="3">
    <source>
        <dbReference type="ARBA" id="ARBA00022630"/>
    </source>
</evidence>
<evidence type="ECO:0000259" key="11">
    <source>
        <dbReference type="Pfam" id="PF01266"/>
    </source>
</evidence>
<keyword evidence="7 10" id="KW-0274">FAD</keyword>
<comment type="cofactor">
    <cofactor evidence="10">
        <name>FAD</name>
        <dbReference type="ChEBI" id="CHEBI:57692"/>
    </cofactor>
</comment>
<dbReference type="InterPro" id="IPR017610">
    <property type="entry name" value="tRNA_S-uridine_synth_MnmC_C"/>
</dbReference>
<evidence type="ECO:0000259" key="12">
    <source>
        <dbReference type="Pfam" id="PF05430"/>
    </source>
</evidence>
<dbReference type="AlphaFoldDB" id="A0A8J6R3F8"/>
<dbReference type="Proteomes" id="UP000638014">
    <property type="component" value="Unassembled WGS sequence"/>
</dbReference>
<evidence type="ECO:0000256" key="1">
    <source>
        <dbReference type="ARBA" id="ARBA00022490"/>
    </source>
</evidence>
<keyword evidence="5 10" id="KW-0949">S-adenosyl-L-methionine</keyword>
<comment type="similarity">
    <text evidence="10">In the C-terminal section; belongs to the DAO family.</text>
</comment>
<dbReference type="GO" id="GO:0016645">
    <property type="term" value="F:oxidoreductase activity, acting on the CH-NH group of donors"/>
    <property type="evidence" value="ECO:0007669"/>
    <property type="project" value="InterPro"/>
</dbReference>
<keyword evidence="1 10" id="KW-0963">Cytoplasm</keyword>
<dbReference type="RefSeq" id="WP_191145352.1">
    <property type="nucleotide sequence ID" value="NZ_JACXAF010000016.1"/>
</dbReference>
<comment type="caution">
    <text evidence="13">The sequence shown here is derived from an EMBL/GenBank/DDBJ whole genome shotgun (WGS) entry which is preliminary data.</text>
</comment>
<dbReference type="InterPro" id="IPR023032">
    <property type="entry name" value="tRNA_MAMT_biosynth_bifunc_MnmC"/>
</dbReference>
<evidence type="ECO:0000313" key="14">
    <source>
        <dbReference type="Proteomes" id="UP000638014"/>
    </source>
</evidence>
<reference evidence="13" key="1">
    <citation type="submission" date="2020-09" db="EMBL/GenBank/DDBJ databases">
        <title>A novel bacterium of genus Neiella, isolated from South China Sea.</title>
        <authorList>
            <person name="Huang H."/>
            <person name="Mo K."/>
            <person name="Hu Y."/>
        </authorList>
    </citation>
    <scope>NUCLEOTIDE SEQUENCE</scope>
    <source>
        <strain evidence="13">HB171785</strain>
    </source>
</reference>
<dbReference type="Gene3D" id="3.30.9.10">
    <property type="entry name" value="D-Amino Acid Oxidase, subunit A, domain 2"/>
    <property type="match status" value="1"/>
</dbReference>
<comment type="function">
    <text evidence="10">Catalyzes the last two steps in the biosynthesis of 5-methylaminomethyl-2-thiouridine (mnm(5)s(2)U) at the wobble position (U34) in tRNA. Catalyzes the FAD-dependent demodification of cmnm(5)s(2)U34 to nm(5)s(2)U34, followed by the transfer of a methyl group from S-adenosyl-L-methionine to nm(5)s(2)U34, to form mnm(5)s(2)U34.</text>
</comment>
<dbReference type="Pfam" id="PF05430">
    <property type="entry name" value="Methyltransf_30"/>
    <property type="match status" value="1"/>
</dbReference>
<evidence type="ECO:0000256" key="4">
    <source>
        <dbReference type="ARBA" id="ARBA00022679"/>
    </source>
</evidence>
<name>A0A8J6R3F8_9GAMM</name>
<keyword evidence="2 10" id="KW-0489">Methyltransferase</keyword>
<dbReference type="InterPro" id="IPR006076">
    <property type="entry name" value="FAD-dep_OxRdtase"/>
</dbReference>
<dbReference type="Gene3D" id="3.50.50.60">
    <property type="entry name" value="FAD/NAD(P)-binding domain"/>
    <property type="match status" value="1"/>
</dbReference>
<evidence type="ECO:0000313" key="13">
    <source>
        <dbReference type="EMBL" id="MBD1390280.1"/>
    </source>
</evidence>
<dbReference type="EMBL" id="JACXAF010000016">
    <property type="protein sequence ID" value="MBD1390280.1"/>
    <property type="molecule type" value="Genomic_DNA"/>
</dbReference>
<dbReference type="GO" id="GO:0002098">
    <property type="term" value="P:tRNA wobble uridine modification"/>
    <property type="evidence" value="ECO:0007669"/>
    <property type="project" value="TreeGrafter"/>
</dbReference>
<dbReference type="EC" id="1.5.-.-" evidence="10"/>
<dbReference type="PANTHER" id="PTHR13847:SF283">
    <property type="entry name" value="TRNA 5-METHYLAMINOMETHYL-2-THIOURIDINE BIOSYNTHESIS BIFUNCTIONAL PROTEIN MNMC"/>
    <property type="match status" value="1"/>
</dbReference>
<dbReference type="NCBIfam" id="TIGR03197">
    <property type="entry name" value="MnmC_Cterm"/>
    <property type="match status" value="1"/>
</dbReference>
<dbReference type="Pfam" id="PF01266">
    <property type="entry name" value="DAO"/>
    <property type="match status" value="1"/>
</dbReference>
<dbReference type="GO" id="GO:0004808">
    <property type="term" value="F:tRNA (5-methylaminomethyl-2-thiouridylate)(34)-methyltransferase activity"/>
    <property type="evidence" value="ECO:0007669"/>
    <property type="project" value="UniProtKB-EC"/>
</dbReference>
<dbReference type="NCBIfam" id="NF002481">
    <property type="entry name" value="PRK01747.1-2"/>
    <property type="match status" value="1"/>
</dbReference>
<keyword evidence="6 10" id="KW-0819">tRNA processing</keyword>
<sequence>MSSEQKIHSANLHFNAHGTPVAEDFDDVYFSNDDGLAESQYVFLAANNLPSRWRAHSCNSFTIAETGFGTGLNFLASWQAFDDYLSQGSANGAQQLHFISFEKFPLTSADLAAAHHHFPNLAQYAKQLQQHFPTELRSGCHRLSFDQGRIILDLWLGDVNEVMPSVPADSNGIVDAWFLDGFAPSKNPQMWQQSLFDQMFRLSRSGASVATFTAAGLVRRGLAQAGFTVKKQPGYGNKRDMTIASKASLQTPAADTTRQTVAIIGGGLAACLTAWKLALAGKQVVLLCADEQLASAASGNRQGALYPLLTPQPGELSQFYWQAFDFARRDYQWLTAQTDTIRHQWSGLLHLNSNEELTRKHAAIISQPYPATLVQAVDAERASELAGIDIPHDAVYYPNAGWFCPGDICRFIGGWLLAKGHDVHLGWRVDDIVKTGEHWLLQGDQTIEADQVVIAAGIDSNGFHVSRHLPISAVRGQVSHVPATAQSTQLKTVICHTGYLTPAGGGDWRSHCMGATFSRDNRSDELLDDDHQINLERLQQALPESQLTQQWLSSPAEGRVGFRAVLRDHFPIVGPIPDWESVGALPQTTPLSELAQQSGLYVISGLGARGICSGPLAADIITSYICNSSQPTSQALLDAVHPGRFVWRRLKKNRPLFD</sequence>
<keyword evidence="4 10" id="KW-0808">Transferase</keyword>
<dbReference type="PANTHER" id="PTHR13847">
    <property type="entry name" value="SARCOSINE DEHYDROGENASE-RELATED"/>
    <property type="match status" value="1"/>
</dbReference>
<feature type="domain" description="MnmC-like methyltransferase" evidence="12">
    <location>
        <begin position="120"/>
        <end position="246"/>
    </location>
</feature>
<evidence type="ECO:0000256" key="6">
    <source>
        <dbReference type="ARBA" id="ARBA00022694"/>
    </source>
</evidence>
<feature type="domain" description="FAD dependent oxidoreductase" evidence="11">
    <location>
        <begin position="261"/>
        <end position="622"/>
    </location>
</feature>
<protein>
    <recommendedName>
        <fullName evidence="10">tRNA 5-methylaminomethyl-2-thiouridine biosynthesis bifunctional protein MnmC</fullName>
        <shortName evidence="10">tRNA mnm(5)s(2)U biosynthesis bifunctional protein</shortName>
    </recommendedName>
    <domain>
        <recommendedName>
            <fullName evidence="10">tRNA (mnm(5)s(2)U34)-methyltransferase</fullName>
            <ecNumber evidence="10">2.1.1.61</ecNumber>
        </recommendedName>
    </domain>
    <domain>
        <recommendedName>
            <fullName evidence="10">FAD-dependent cmnm(5)s(2)U34 oxidoreductase</fullName>
            <ecNumber evidence="10">1.5.-.-</ecNumber>
        </recommendedName>
    </domain>
</protein>